<dbReference type="Gene3D" id="3.30.450.20">
    <property type="entry name" value="PAS domain"/>
    <property type="match status" value="1"/>
</dbReference>
<keyword evidence="2" id="KW-1003">Cell membrane</keyword>
<dbReference type="PANTHER" id="PTHR43531">
    <property type="entry name" value="PROTEIN ICFG"/>
    <property type="match status" value="1"/>
</dbReference>
<dbReference type="SMART" id="SM00283">
    <property type="entry name" value="MA"/>
    <property type="match status" value="1"/>
</dbReference>
<evidence type="ECO:0000259" key="15">
    <source>
        <dbReference type="PROSITE" id="PS50885"/>
    </source>
</evidence>
<dbReference type="SMART" id="SM00091">
    <property type="entry name" value="PAS"/>
    <property type="match status" value="1"/>
</dbReference>
<evidence type="ECO:0000313" key="17">
    <source>
        <dbReference type="Proteomes" id="UP001164935"/>
    </source>
</evidence>
<evidence type="ECO:0000256" key="10">
    <source>
        <dbReference type="ARBA" id="ARBA00029447"/>
    </source>
</evidence>
<dbReference type="InterPro" id="IPR004089">
    <property type="entry name" value="MCPsignal_dom"/>
</dbReference>
<dbReference type="InterPro" id="IPR004090">
    <property type="entry name" value="Chemotax_Me-accpt_rcpt"/>
</dbReference>
<dbReference type="InterPro" id="IPR013655">
    <property type="entry name" value="PAS_fold_3"/>
</dbReference>
<sequence length="557" mass="60990">MRTNLPITYIEYAYAEDDLLISRTNLKGEITYANPAFVQVSGFSLEELLGENHNLVRHPDMPPAAFKDFWETIQQGKPWSGLVKNRRKDGDHYWVRANAMAIQENGHIVGYASLRTKPSAAEVQYAEKIYHAWKNGQGKNFTLYRGQIRRRHPFAFLGRCQWRSATLQTRLLTLIASLSIGWLTFNQWQLSQDLSQLVIGGLLLTVVAGLGLSVWCKVRQMVETSRAFVLQVAAGNLAADVPPRQNDDFDRLVDALVTMRKGLSAIVSDVNDGINQVNPSVADIRQSNAFIAQSSDELASSVQETAASTEQLTVTVKQNAENAQQASNLATTNMQEVQNAGDSMGQLVQRMKAITESAKHMDNTVALIDSIAFQTNILALNASIEAARAGVHGKGFAVVASEVRSLAKCSSDAAKEIHQLINTSNDEIAAGVKFVEATEQIIERVMQASQRVNNFMSEISAASQRQSSGITQIGSAINIMEQGVQHTAGQLQSTNRATQTLEQETHQLLNAIRAFRTTPNGTELTLEISALAGESSDLTSQPFTLPASMTVTSREAK</sequence>
<evidence type="ECO:0000256" key="9">
    <source>
        <dbReference type="ARBA" id="ARBA00023224"/>
    </source>
</evidence>
<dbReference type="NCBIfam" id="TIGR00229">
    <property type="entry name" value="sensory_box"/>
    <property type="match status" value="1"/>
</dbReference>
<dbReference type="KEGG" id="hqn:M0220_14030"/>
<dbReference type="GO" id="GO:0005886">
    <property type="term" value="C:plasma membrane"/>
    <property type="evidence" value="ECO:0007669"/>
    <property type="project" value="UniProtKB-SubCell"/>
</dbReference>
<evidence type="ECO:0000259" key="13">
    <source>
        <dbReference type="PROSITE" id="PS50111"/>
    </source>
</evidence>
<feature type="domain" description="Methyl-accepting transducer" evidence="13">
    <location>
        <begin position="273"/>
        <end position="502"/>
    </location>
</feature>
<keyword evidence="3" id="KW-0488">Methylation</keyword>
<dbReference type="InterPro" id="IPR000014">
    <property type="entry name" value="PAS"/>
</dbReference>
<evidence type="ECO:0000256" key="5">
    <source>
        <dbReference type="ARBA" id="ARBA00022519"/>
    </source>
</evidence>
<evidence type="ECO:0000256" key="6">
    <source>
        <dbReference type="ARBA" id="ARBA00022692"/>
    </source>
</evidence>
<comment type="similarity">
    <text evidence="10">Belongs to the methyl-accepting chemotaxis (MCP) protein family.</text>
</comment>
<dbReference type="Pfam" id="PF00015">
    <property type="entry name" value="MCPsignal"/>
    <property type="match status" value="1"/>
</dbReference>
<evidence type="ECO:0000256" key="2">
    <source>
        <dbReference type="ARBA" id="ARBA00022475"/>
    </source>
</evidence>
<keyword evidence="6 12" id="KW-0812">Transmembrane</keyword>
<dbReference type="AlphaFoldDB" id="A0AA46TP66"/>
<dbReference type="Gene3D" id="1.10.287.950">
    <property type="entry name" value="Methyl-accepting chemotaxis protein"/>
    <property type="match status" value="1"/>
</dbReference>
<keyword evidence="4" id="KW-0145">Chemotaxis</keyword>
<evidence type="ECO:0000256" key="12">
    <source>
        <dbReference type="SAM" id="Phobius"/>
    </source>
</evidence>
<dbReference type="GO" id="GO:0006935">
    <property type="term" value="P:chemotaxis"/>
    <property type="evidence" value="ECO:0007669"/>
    <property type="project" value="UniProtKB-KW"/>
</dbReference>
<comment type="subcellular location">
    <subcellularLocation>
        <location evidence="1">Cell inner membrane</location>
        <topology evidence="1">Multi-pass membrane protein</topology>
    </subcellularLocation>
</comment>
<feature type="transmembrane region" description="Helical" evidence="12">
    <location>
        <begin position="194"/>
        <end position="216"/>
    </location>
</feature>
<protein>
    <submittedName>
        <fullName evidence="16">Methyl-accepting chemotaxis protein</fullName>
    </submittedName>
</protein>
<dbReference type="CDD" id="cd11386">
    <property type="entry name" value="MCP_signal"/>
    <property type="match status" value="1"/>
</dbReference>
<dbReference type="PRINTS" id="PR00260">
    <property type="entry name" value="CHEMTRNSDUCR"/>
</dbReference>
<dbReference type="CDD" id="cd00130">
    <property type="entry name" value="PAS"/>
    <property type="match status" value="1"/>
</dbReference>
<dbReference type="FunFam" id="3.30.450.20:FF:000046">
    <property type="entry name" value="Aerotaxis sensor receptor"/>
    <property type="match status" value="1"/>
</dbReference>
<evidence type="ECO:0000256" key="7">
    <source>
        <dbReference type="ARBA" id="ARBA00022989"/>
    </source>
</evidence>
<evidence type="ECO:0000256" key="8">
    <source>
        <dbReference type="ARBA" id="ARBA00023136"/>
    </source>
</evidence>
<evidence type="ECO:0000256" key="1">
    <source>
        <dbReference type="ARBA" id="ARBA00004429"/>
    </source>
</evidence>
<dbReference type="EMBL" id="CP096973">
    <property type="protein sequence ID" value="UYO73981.1"/>
    <property type="molecule type" value="Genomic_DNA"/>
</dbReference>
<dbReference type="PROSITE" id="PS50885">
    <property type="entry name" value="HAMP"/>
    <property type="match status" value="1"/>
</dbReference>
<reference evidence="16" key="1">
    <citation type="submission" date="2022-05" db="EMBL/GenBank/DDBJ databases">
        <title>Complete sequence of a novel PHA-producing Halomonas strain.</title>
        <authorList>
            <person name="Zheng Z."/>
        </authorList>
    </citation>
    <scope>NUCLEOTIDE SEQUENCE</scope>
    <source>
        <strain evidence="16">ZZQ-149</strain>
    </source>
</reference>
<name>A0AA46TP66_9GAMM</name>
<dbReference type="InterPro" id="IPR051310">
    <property type="entry name" value="MCP_chemotaxis"/>
</dbReference>
<evidence type="ECO:0000256" key="3">
    <source>
        <dbReference type="ARBA" id="ARBA00022481"/>
    </source>
</evidence>
<dbReference type="Proteomes" id="UP001164935">
    <property type="component" value="Chromosome"/>
</dbReference>
<dbReference type="SUPFAM" id="SSF58104">
    <property type="entry name" value="Methyl-accepting chemotaxis protein (MCP) signaling domain"/>
    <property type="match status" value="1"/>
</dbReference>
<gene>
    <name evidence="16" type="ORF">M0220_14030</name>
</gene>
<evidence type="ECO:0000313" key="16">
    <source>
        <dbReference type="EMBL" id="UYO73981.1"/>
    </source>
</evidence>
<dbReference type="PANTHER" id="PTHR43531:SF7">
    <property type="entry name" value="AEROTAXIS RECEPTOR"/>
    <property type="match status" value="1"/>
</dbReference>
<keyword evidence="5" id="KW-0997">Cell inner membrane</keyword>
<evidence type="ECO:0000256" key="4">
    <source>
        <dbReference type="ARBA" id="ARBA00022500"/>
    </source>
</evidence>
<dbReference type="GO" id="GO:0007165">
    <property type="term" value="P:signal transduction"/>
    <property type="evidence" value="ECO:0007669"/>
    <property type="project" value="UniProtKB-KW"/>
</dbReference>
<proteinExistence type="inferred from homology"/>
<keyword evidence="8 12" id="KW-0472">Membrane</keyword>
<keyword evidence="17" id="KW-1185">Reference proteome</keyword>
<evidence type="ECO:0000256" key="11">
    <source>
        <dbReference type="PROSITE-ProRule" id="PRU00284"/>
    </source>
</evidence>
<dbReference type="InterPro" id="IPR003660">
    <property type="entry name" value="HAMP_dom"/>
</dbReference>
<keyword evidence="7 12" id="KW-1133">Transmembrane helix</keyword>
<dbReference type="PROSITE" id="PS50111">
    <property type="entry name" value="CHEMOTAXIS_TRANSDUC_2"/>
    <property type="match status" value="1"/>
</dbReference>
<dbReference type="PROSITE" id="PS50112">
    <property type="entry name" value="PAS"/>
    <property type="match status" value="1"/>
</dbReference>
<keyword evidence="9 11" id="KW-0807">Transducer</keyword>
<dbReference type="InterPro" id="IPR035965">
    <property type="entry name" value="PAS-like_dom_sf"/>
</dbReference>
<feature type="domain" description="PAS" evidence="14">
    <location>
        <begin position="25"/>
        <end position="60"/>
    </location>
</feature>
<accession>A0AA46TP66</accession>
<organism evidence="16 17">
    <name type="scientific">Halomonas qinghailakensis</name>
    <dbReference type="NCBI Taxonomy" id="2937790"/>
    <lineage>
        <taxon>Bacteria</taxon>
        <taxon>Pseudomonadati</taxon>
        <taxon>Pseudomonadota</taxon>
        <taxon>Gammaproteobacteria</taxon>
        <taxon>Oceanospirillales</taxon>
        <taxon>Halomonadaceae</taxon>
        <taxon>Halomonas</taxon>
    </lineage>
</organism>
<feature type="transmembrane region" description="Helical" evidence="12">
    <location>
        <begin position="171"/>
        <end position="188"/>
    </location>
</feature>
<feature type="domain" description="HAMP" evidence="15">
    <location>
        <begin position="231"/>
        <end position="268"/>
    </location>
</feature>
<dbReference type="RefSeq" id="WP_264018011.1">
    <property type="nucleotide sequence ID" value="NZ_CP096973.1"/>
</dbReference>
<dbReference type="GO" id="GO:0004888">
    <property type="term" value="F:transmembrane signaling receptor activity"/>
    <property type="evidence" value="ECO:0007669"/>
    <property type="project" value="InterPro"/>
</dbReference>
<evidence type="ECO:0000259" key="14">
    <source>
        <dbReference type="PROSITE" id="PS50112"/>
    </source>
</evidence>
<dbReference type="SUPFAM" id="SSF55785">
    <property type="entry name" value="PYP-like sensor domain (PAS domain)"/>
    <property type="match status" value="1"/>
</dbReference>
<dbReference type="CDD" id="cd06225">
    <property type="entry name" value="HAMP"/>
    <property type="match status" value="1"/>
</dbReference>
<dbReference type="Pfam" id="PF08447">
    <property type="entry name" value="PAS_3"/>
    <property type="match status" value="1"/>
</dbReference>